<protein>
    <submittedName>
        <fullName evidence="1">Response regulator transcription factor</fullName>
    </submittedName>
</protein>
<evidence type="ECO:0000313" key="1">
    <source>
        <dbReference type="EMBL" id="QQK06924.1"/>
    </source>
</evidence>
<dbReference type="Proteomes" id="UP000595814">
    <property type="component" value="Chromosome"/>
</dbReference>
<accession>A0AC61MMM1</accession>
<keyword evidence="2" id="KW-1185">Reference proteome</keyword>
<gene>
    <name evidence="1" type="ORF">JFY71_06130</name>
</gene>
<organism evidence="1 2">
    <name type="scientific">Miniphocaeibacter halophilus</name>
    <dbReference type="NCBI Taxonomy" id="2931922"/>
    <lineage>
        <taxon>Bacteria</taxon>
        <taxon>Bacillati</taxon>
        <taxon>Bacillota</taxon>
        <taxon>Tissierellia</taxon>
        <taxon>Tissierellales</taxon>
        <taxon>Peptoniphilaceae</taxon>
        <taxon>Miniphocaeibacter</taxon>
    </lineage>
</organism>
<reference evidence="1 2" key="1">
    <citation type="journal article" date="2022" name="Int. J. Syst. Evol. Microbiol.">
        <title>Miniphocaeibacter halophilus sp. nov., an ammonium-tolerant acetate-producing bacterium isolated from a biogas system.</title>
        <authorList>
            <person name="Schnurer A."/>
            <person name="Singh A."/>
            <person name="Bi S."/>
            <person name="Qiao W."/>
            <person name="Westerholm M."/>
        </authorList>
    </citation>
    <scope>NUCLEOTIDE SEQUENCE [LARGE SCALE GENOMIC DNA]</scope>
    <source>
        <strain evidence="1 2">AMB_01</strain>
    </source>
</reference>
<dbReference type="EMBL" id="CP066744">
    <property type="protein sequence ID" value="QQK06924.1"/>
    <property type="molecule type" value="Genomic_DNA"/>
</dbReference>
<evidence type="ECO:0000313" key="2">
    <source>
        <dbReference type="Proteomes" id="UP000595814"/>
    </source>
</evidence>
<sequence length="235" mass="27429">MLRIAICDDEKKARFSLYTGLERVLENKEIEYVIYEFPSGEKLIDWYEKHSDEVDLVFLDIEMPGPDGMEVAKKLRKRSSILQIVFITSYPDYVFDGYLVDAMGYLLKPVKEKDLINIINRSLAKILQNENDVFTFKNMKGIFRIPKIDILYFQSEGRKINCITRDSNYVFYEKLNNIEKSIGPAFLRIHQSYLINSKHVDQAKAESVLVNGKELPISRQYRKTALLELGRNLLN</sequence>
<proteinExistence type="predicted"/>
<name>A0AC61MMM1_9FIRM</name>